<dbReference type="GO" id="GO:0005829">
    <property type="term" value="C:cytosol"/>
    <property type="evidence" value="ECO:0007669"/>
    <property type="project" value="TreeGrafter"/>
</dbReference>
<dbReference type="PANTHER" id="PTHR10000:SF53">
    <property type="entry name" value="5-AMINO-6-(5-PHOSPHO-D-RIBITYLAMINO)URACIL PHOSPHATASE YBJI-RELATED"/>
    <property type="match status" value="1"/>
</dbReference>
<dbReference type="Gene3D" id="3.30.1240.10">
    <property type="match status" value="1"/>
</dbReference>
<keyword evidence="2" id="KW-1185">Reference proteome</keyword>
<sequence>MTAAVTTADALPDGPADLRLVVADMDGTLLDEHGRVPDGLWPLLDRMRERGVVFVPASGRQYATLLRDVAHAAEGMPIIAENGSYVVRDGVELSSDILGADFVRSVVLALRALAEAGADLGVVVCGKRSAYIERTDRPFLDEAERYYAALQPVADLLAIGDDVLKIAVYDFGNAERDTAPHLARFHDGTHRVVVSGPHWIDLMSASADKGAAVRRLQAELGITAAQTAVFGDYLNDLEMLDAADLSFAMADAHPEVLRRARYRAPSHRDHGVVTVLEHLLRPDSTAL</sequence>
<dbReference type="Proteomes" id="UP000680865">
    <property type="component" value="Unassembled WGS sequence"/>
</dbReference>
<keyword evidence="1" id="KW-0378">Hydrolase</keyword>
<dbReference type="InterPro" id="IPR023214">
    <property type="entry name" value="HAD_sf"/>
</dbReference>
<gene>
    <name evidence="1" type="ORF">Aco04nite_23710</name>
</gene>
<dbReference type="Gene3D" id="3.40.50.1000">
    <property type="entry name" value="HAD superfamily/HAD-like"/>
    <property type="match status" value="1"/>
</dbReference>
<dbReference type="GO" id="GO:0016791">
    <property type="term" value="F:phosphatase activity"/>
    <property type="evidence" value="ECO:0007669"/>
    <property type="project" value="TreeGrafter"/>
</dbReference>
<organism evidence="1 2">
    <name type="scientific">Winogradskya consettensis</name>
    <dbReference type="NCBI Taxonomy" id="113560"/>
    <lineage>
        <taxon>Bacteria</taxon>
        <taxon>Bacillati</taxon>
        <taxon>Actinomycetota</taxon>
        <taxon>Actinomycetes</taxon>
        <taxon>Micromonosporales</taxon>
        <taxon>Micromonosporaceae</taxon>
        <taxon>Winogradskya</taxon>
    </lineage>
</organism>
<dbReference type="SUPFAM" id="SSF56784">
    <property type="entry name" value="HAD-like"/>
    <property type="match status" value="1"/>
</dbReference>
<evidence type="ECO:0000313" key="2">
    <source>
        <dbReference type="Proteomes" id="UP000680865"/>
    </source>
</evidence>
<dbReference type="CDD" id="cd07518">
    <property type="entry name" value="HAD_YbiV-Like"/>
    <property type="match status" value="1"/>
</dbReference>
<dbReference type="PANTHER" id="PTHR10000">
    <property type="entry name" value="PHOSPHOSERINE PHOSPHATASE"/>
    <property type="match status" value="1"/>
</dbReference>
<dbReference type="GO" id="GO:0000287">
    <property type="term" value="F:magnesium ion binding"/>
    <property type="evidence" value="ECO:0007669"/>
    <property type="project" value="TreeGrafter"/>
</dbReference>
<dbReference type="SFLD" id="SFLDS00003">
    <property type="entry name" value="Haloacid_Dehalogenase"/>
    <property type="match status" value="1"/>
</dbReference>
<dbReference type="NCBIfam" id="TIGR00099">
    <property type="entry name" value="Cof-subfamily"/>
    <property type="match status" value="1"/>
</dbReference>
<dbReference type="InterPro" id="IPR036412">
    <property type="entry name" value="HAD-like_sf"/>
</dbReference>
<reference evidence="1" key="1">
    <citation type="submission" date="2021-03" db="EMBL/GenBank/DDBJ databases">
        <title>Whole genome shotgun sequence of Actinoplanes consettensis NBRC 14913.</title>
        <authorList>
            <person name="Komaki H."/>
            <person name="Tamura T."/>
        </authorList>
    </citation>
    <scope>NUCLEOTIDE SEQUENCE</scope>
    <source>
        <strain evidence="1">NBRC 14913</strain>
    </source>
</reference>
<comment type="caution">
    <text evidence="1">The sequence shown here is derived from an EMBL/GenBank/DDBJ whole genome shotgun (WGS) entry which is preliminary data.</text>
</comment>
<dbReference type="RefSeq" id="WP_212997223.1">
    <property type="nucleotide sequence ID" value="NZ_BAAATW010000003.1"/>
</dbReference>
<dbReference type="InterPro" id="IPR000150">
    <property type="entry name" value="Cof"/>
</dbReference>
<proteinExistence type="predicted"/>
<evidence type="ECO:0000313" key="1">
    <source>
        <dbReference type="EMBL" id="GIM71089.1"/>
    </source>
</evidence>
<name>A0A919SG79_9ACTN</name>
<dbReference type="Pfam" id="PF08282">
    <property type="entry name" value="Hydrolase_3"/>
    <property type="match status" value="1"/>
</dbReference>
<protein>
    <submittedName>
        <fullName evidence="1">Hydrolase</fullName>
    </submittedName>
</protein>
<dbReference type="AlphaFoldDB" id="A0A919SG79"/>
<dbReference type="EMBL" id="BOQP01000008">
    <property type="protein sequence ID" value="GIM71089.1"/>
    <property type="molecule type" value="Genomic_DNA"/>
</dbReference>
<dbReference type="SFLD" id="SFLDG01140">
    <property type="entry name" value="C2.B:_Phosphomannomutase_and_P"/>
    <property type="match status" value="1"/>
</dbReference>
<accession>A0A919SG79</accession>